<organism evidence="2 3">
    <name type="scientific">Catellatospora citrea</name>
    <dbReference type="NCBI Taxonomy" id="53366"/>
    <lineage>
        <taxon>Bacteria</taxon>
        <taxon>Bacillati</taxon>
        <taxon>Actinomycetota</taxon>
        <taxon>Actinomycetes</taxon>
        <taxon>Micromonosporales</taxon>
        <taxon>Micromonosporaceae</taxon>
        <taxon>Catellatospora</taxon>
    </lineage>
</organism>
<name>A0A8J3NY75_9ACTN</name>
<keyword evidence="1" id="KW-0812">Transmembrane</keyword>
<dbReference type="Proteomes" id="UP000659904">
    <property type="component" value="Unassembled WGS sequence"/>
</dbReference>
<feature type="transmembrane region" description="Helical" evidence="1">
    <location>
        <begin position="97"/>
        <end position="119"/>
    </location>
</feature>
<keyword evidence="1" id="KW-1133">Transmembrane helix</keyword>
<accession>A0A8J3NY75</accession>
<keyword evidence="1" id="KW-0472">Membrane</keyword>
<sequence>MTQPAAPEGRSAIDRLRRRLGWWSVPVGAVAAAGFMHVLAVVMEWLLGAAQPQPFSWRAFTVPWLIGAVVWTLLGWWERRRPTAIPPRWTPGAPRALRAVGAVAEVVWMATAGAAYGTALDGQMSALWAAAATAAAFVPLAVAWHLAERYEPGPQTAVAGEPPM</sequence>
<evidence type="ECO:0000313" key="3">
    <source>
        <dbReference type="Proteomes" id="UP000659904"/>
    </source>
</evidence>
<gene>
    <name evidence="2" type="ORF">Cci01nite_01240</name>
</gene>
<reference evidence="2 3" key="1">
    <citation type="submission" date="2021-01" db="EMBL/GenBank/DDBJ databases">
        <title>Whole genome shotgun sequence of Catellatospora citrea NBRC 14495.</title>
        <authorList>
            <person name="Komaki H."/>
            <person name="Tamura T."/>
        </authorList>
    </citation>
    <scope>NUCLEOTIDE SEQUENCE [LARGE SCALE GENOMIC DNA]</scope>
    <source>
        <strain evidence="2 3">NBRC 14495</strain>
    </source>
</reference>
<feature type="transmembrane region" description="Helical" evidence="1">
    <location>
        <begin position="125"/>
        <end position="147"/>
    </location>
</feature>
<feature type="transmembrane region" description="Helical" evidence="1">
    <location>
        <begin position="55"/>
        <end position="77"/>
    </location>
</feature>
<protein>
    <submittedName>
        <fullName evidence="2">Uncharacterized protein</fullName>
    </submittedName>
</protein>
<feature type="transmembrane region" description="Helical" evidence="1">
    <location>
        <begin position="20"/>
        <end position="43"/>
    </location>
</feature>
<dbReference type="AlphaFoldDB" id="A0A8J3NY75"/>
<dbReference type="RefSeq" id="WP_147432744.1">
    <property type="nucleotide sequence ID" value="NZ_BONH01000001.1"/>
</dbReference>
<keyword evidence="3" id="KW-1185">Reference proteome</keyword>
<proteinExistence type="predicted"/>
<evidence type="ECO:0000313" key="2">
    <source>
        <dbReference type="EMBL" id="GIF95030.1"/>
    </source>
</evidence>
<dbReference type="EMBL" id="BONH01000001">
    <property type="protein sequence ID" value="GIF95030.1"/>
    <property type="molecule type" value="Genomic_DNA"/>
</dbReference>
<evidence type="ECO:0000256" key="1">
    <source>
        <dbReference type="SAM" id="Phobius"/>
    </source>
</evidence>
<comment type="caution">
    <text evidence="2">The sequence shown here is derived from an EMBL/GenBank/DDBJ whole genome shotgun (WGS) entry which is preliminary data.</text>
</comment>